<proteinExistence type="predicted"/>
<name>A0ABU5U085_9CYAN</name>
<dbReference type="CDD" id="cd06225">
    <property type="entry name" value="HAMP"/>
    <property type="match status" value="1"/>
</dbReference>
<dbReference type="Gene3D" id="1.10.287.130">
    <property type="match status" value="1"/>
</dbReference>
<comment type="catalytic activity">
    <reaction evidence="1">
        <text>ATP + protein L-histidine = ADP + protein N-phospho-L-histidine.</text>
        <dbReference type="EC" id="2.7.13.3"/>
    </reaction>
</comment>
<dbReference type="PRINTS" id="PR00344">
    <property type="entry name" value="BCTRLSENSOR"/>
</dbReference>
<dbReference type="RefSeq" id="WP_323275927.1">
    <property type="nucleotide sequence ID" value="NZ_JAYGHT010000085.1"/>
</dbReference>
<dbReference type="InterPro" id="IPR004358">
    <property type="entry name" value="Sig_transdc_His_kin-like_C"/>
</dbReference>
<dbReference type="InterPro" id="IPR003660">
    <property type="entry name" value="HAMP_dom"/>
</dbReference>
<keyword evidence="10 12" id="KW-0472">Membrane</keyword>
<evidence type="ECO:0000313" key="16">
    <source>
        <dbReference type="Proteomes" id="UP001301728"/>
    </source>
</evidence>
<dbReference type="InterPro" id="IPR050428">
    <property type="entry name" value="TCS_sensor_his_kinase"/>
</dbReference>
<keyword evidence="4" id="KW-0597">Phosphoprotein</keyword>
<organism evidence="15 16">
    <name type="scientific">Limnoraphis robusta CCNP1315</name>
    <dbReference type="NCBI Taxonomy" id="3110306"/>
    <lineage>
        <taxon>Bacteria</taxon>
        <taxon>Bacillati</taxon>
        <taxon>Cyanobacteriota</taxon>
        <taxon>Cyanophyceae</taxon>
        <taxon>Oscillatoriophycideae</taxon>
        <taxon>Oscillatoriales</taxon>
        <taxon>Sirenicapillariaceae</taxon>
        <taxon>Limnoraphis</taxon>
    </lineage>
</organism>
<keyword evidence="16" id="KW-1185">Reference proteome</keyword>
<feature type="region of interest" description="Disordered" evidence="11">
    <location>
        <begin position="489"/>
        <end position="511"/>
    </location>
</feature>
<dbReference type="SUPFAM" id="SSF158472">
    <property type="entry name" value="HAMP domain-like"/>
    <property type="match status" value="1"/>
</dbReference>
<evidence type="ECO:0000256" key="9">
    <source>
        <dbReference type="ARBA" id="ARBA00023012"/>
    </source>
</evidence>
<dbReference type="SUPFAM" id="SSF47384">
    <property type="entry name" value="Homodimeric domain of signal transducing histidine kinase"/>
    <property type="match status" value="1"/>
</dbReference>
<evidence type="ECO:0000256" key="7">
    <source>
        <dbReference type="ARBA" id="ARBA00022777"/>
    </source>
</evidence>
<dbReference type="GO" id="GO:0016301">
    <property type="term" value="F:kinase activity"/>
    <property type="evidence" value="ECO:0007669"/>
    <property type="project" value="UniProtKB-KW"/>
</dbReference>
<dbReference type="SMART" id="SM00388">
    <property type="entry name" value="HisKA"/>
    <property type="match status" value="1"/>
</dbReference>
<keyword evidence="5" id="KW-0808">Transferase</keyword>
<evidence type="ECO:0000256" key="1">
    <source>
        <dbReference type="ARBA" id="ARBA00000085"/>
    </source>
</evidence>
<comment type="subcellular location">
    <subcellularLocation>
        <location evidence="2">Membrane</location>
    </subcellularLocation>
</comment>
<evidence type="ECO:0000256" key="2">
    <source>
        <dbReference type="ARBA" id="ARBA00004370"/>
    </source>
</evidence>
<keyword evidence="9" id="KW-0902">Two-component regulatory system</keyword>
<evidence type="ECO:0000256" key="12">
    <source>
        <dbReference type="SAM" id="Phobius"/>
    </source>
</evidence>
<dbReference type="SMART" id="SM00304">
    <property type="entry name" value="HAMP"/>
    <property type="match status" value="1"/>
</dbReference>
<dbReference type="PROSITE" id="PS50885">
    <property type="entry name" value="HAMP"/>
    <property type="match status" value="1"/>
</dbReference>
<keyword evidence="6 12" id="KW-0812">Transmembrane</keyword>
<dbReference type="EC" id="2.7.13.3" evidence="3"/>
<dbReference type="PROSITE" id="PS50109">
    <property type="entry name" value="HIS_KIN"/>
    <property type="match status" value="1"/>
</dbReference>
<dbReference type="Gene3D" id="3.30.565.10">
    <property type="entry name" value="Histidine kinase-like ATPase, C-terminal domain"/>
    <property type="match status" value="1"/>
</dbReference>
<dbReference type="Gene3D" id="6.10.340.10">
    <property type="match status" value="1"/>
</dbReference>
<dbReference type="EMBL" id="JAYGHT010000085">
    <property type="protein sequence ID" value="MEA5520599.1"/>
    <property type="molecule type" value="Genomic_DNA"/>
</dbReference>
<evidence type="ECO:0000256" key="8">
    <source>
        <dbReference type="ARBA" id="ARBA00022989"/>
    </source>
</evidence>
<dbReference type="Pfam" id="PF00512">
    <property type="entry name" value="HisKA"/>
    <property type="match status" value="1"/>
</dbReference>
<dbReference type="InterPro" id="IPR036890">
    <property type="entry name" value="HATPase_C_sf"/>
</dbReference>
<dbReference type="SUPFAM" id="SSF55874">
    <property type="entry name" value="ATPase domain of HSP90 chaperone/DNA topoisomerase II/histidine kinase"/>
    <property type="match status" value="1"/>
</dbReference>
<dbReference type="PANTHER" id="PTHR45436">
    <property type="entry name" value="SENSOR HISTIDINE KINASE YKOH"/>
    <property type="match status" value="1"/>
</dbReference>
<evidence type="ECO:0000256" key="6">
    <source>
        <dbReference type="ARBA" id="ARBA00022692"/>
    </source>
</evidence>
<evidence type="ECO:0000259" key="13">
    <source>
        <dbReference type="PROSITE" id="PS50109"/>
    </source>
</evidence>
<reference evidence="15 16" key="1">
    <citation type="submission" date="2023-12" db="EMBL/GenBank/DDBJ databases">
        <title>Baltic Sea Cyanobacteria.</title>
        <authorList>
            <person name="Delbaje E."/>
            <person name="Fewer D.P."/>
            <person name="Shishido T.K."/>
        </authorList>
    </citation>
    <scope>NUCLEOTIDE SEQUENCE [LARGE SCALE GENOMIC DNA]</scope>
    <source>
        <strain evidence="15 16">CCNP 1315</strain>
    </source>
</reference>
<evidence type="ECO:0000256" key="4">
    <source>
        <dbReference type="ARBA" id="ARBA00022553"/>
    </source>
</evidence>
<comment type="caution">
    <text evidence="15">The sequence shown here is derived from an EMBL/GenBank/DDBJ whole genome shotgun (WGS) entry which is preliminary data.</text>
</comment>
<dbReference type="SMART" id="SM00387">
    <property type="entry name" value="HATPase_c"/>
    <property type="match status" value="1"/>
</dbReference>
<evidence type="ECO:0000313" key="15">
    <source>
        <dbReference type="EMBL" id="MEA5520599.1"/>
    </source>
</evidence>
<dbReference type="PANTHER" id="PTHR45436:SF5">
    <property type="entry name" value="SENSOR HISTIDINE KINASE TRCS"/>
    <property type="match status" value="1"/>
</dbReference>
<dbReference type="InterPro" id="IPR003661">
    <property type="entry name" value="HisK_dim/P_dom"/>
</dbReference>
<dbReference type="InterPro" id="IPR005467">
    <property type="entry name" value="His_kinase_dom"/>
</dbReference>
<evidence type="ECO:0000256" key="11">
    <source>
        <dbReference type="SAM" id="MobiDB-lite"/>
    </source>
</evidence>
<dbReference type="InterPro" id="IPR036097">
    <property type="entry name" value="HisK_dim/P_sf"/>
</dbReference>
<dbReference type="Pfam" id="PF00672">
    <property type="entry name" value="HAMP"/>
    <property type="match status" value="1"/>
</dbReference>
<evidence type="ECO:0000256" key="10">
    <source>
        <dbReference type="ARBA" id="ARBA00023136"/>
    </source>
</evidence>
<dbReference type="InterPro" id="IPR003594">
    <property type="entry name" value="HATPase_dom"/>
</dbReference>
<accession>A0ABU5U085</accession>
<sequence>MLINSQSKSLPGKTLSFYFKNWLSDGFFGETRTRILIWYTILTGSCLGLSIPLFTHLVIWQVDQRVAEDLQEEIQNFRDCVNNKVLVEKQTDAQKIFDHFLYEQYPADKTFLIATIQGEFYRSSPLRLPKSVSRTSPLTRELSQTTEPIEGHIIDHKKRDILYHTEPLIIDGKVKGVLIIANIVAVERQEALDTFFIVIIALFVFVVFALILAWFISGRVLRPIQSLIKTAHSISETDLSKRISESGGGEIASLAKTFNQMMERLEKGFIAHRQLVNDVSHKLRTPIAIIQGNLESLDYYTPEEQPEIIKLALEELSIITRLVEDLLLLARAENKDFLILETVELAEFTEAIYHKIQGLGQRNWRLDAVGTGKIHVDPQRLTQAIINLVHNAIQHTQENDIIAIGSCIDKTSNKPEFRFWVRDTGVGIPKADQHRIFQRFERAENSRSSSEGTGLGLSIVTAIAESHAGSIELYSQLGQGSTFTLVLPMKKSRNQSDSSKTLRNPGLEDGD</sequence>
<gene>
    <name evidence="15" type="ORF">VB854_16765</name>
</gene>
<feature type="domain" description="HAMP" evidence="14">
    <location>
        <begin position="218"/>
        <end position="270"/>
    </location>
</feature>
<dbReference type="Proteomes" id="UP001301728">
    <property type="component" value="Unassembled WGS sequence"/>
</dbReference>
<dbReference type="CDD" id="cd00082">
    <property type="entry name" value="HisKA"/>
    <property type="match status" value="1"/>
</dbReference>
<evidence type="ECO:0000256" key="3">
    <source>
        <dbReference type="ARBA" id="ARBA00012438"/>
    </source>
</evidence>
<keyword evidence="8 12" id="KW-1133">Transmembrane helix</keyword>
<keyword evidence="7 15" id="KW-0418">Kinase</keyword>
<feature type="domain" description="Histidine kinase" evidence="13">
    <location>
        <begin position="278"/>
        <end position="491"/>
    </location>
</feature>
<feature type="transmembrane region" description="Helical" evidence="12">
    <location>
        <begin position="195"/>
        <end position="216"/>
    </location>
</feature>
<feature type="transmembrane region" description="Helical" evidence="12">
    <location>
        <begin position="36"/>
        <end position="60"/>
    </location>
</feature>
<protein>
    <recommendedName>
        <fullName evidence="3">histidine kinase</fullName>
        <ecNumber evidence="3">2.7.13.3</ecNumber>
    </recommendedName>
</protein>
<evidence type="ECO:0000256" key="5">
    <source>
        <dbReference type="ARBA" id="ARBA00022679"/>
    </source>
</evidence>
<dbReference type="Pfam" id="PF02518">
    <property type="entry name" value="HATPase_c"/>
    <property type="match status" value="1"/>
</dbReference>
<evidence type="ECO:0000259" key="14">
    <source>
        <dbReference type="PROSITE" id="PS50885"/>
    </source>
</evidence>